<feature type="transmembrane region" description="Helical" evidence="2">
    <location>
        <begin position="41"/>
        <end position="62"/>
    </location>
</feature>
<comment type="caution">
    <text evidence="3">The sequence shown here is derived from an EMBL/GenBank/DDBJ whole genome shotgun (WGS) entry which is preliminary data.</text>
</comment>
<evidence type="ECO:0000313" key="4">
    <source>
        <dbReference type="Proteomes" id="UP000571950"/>
    </source>
</evidence>
<accession>A0A7W6FPR9</accession>
<keyword evidence="2" id="KW-0812">Transmembrane</keyword>
<dbReference type="RefSeq" id="WP_188071703.1">
    <property type="nucleotide sequence ID" value="NZ_BSPS01000053.1"/>
</dbReference>
<feature type="compositionally biased region" description="Pro residues" evidence="1">
    <location>
        <begin position="20"/>
        <end position="32"/>
    </location>
</feature>
<keyword evidence="4" id="KW-1185">Reference proteome</keyword>
<evidence type="ECO:0000256" key="1">
    <source>
        <dbReference type="SAM" id="MobiDB-lite"/>
    </source>
</evidence>
<reference evidence="3 4" key="1">
    <citation type="submission" date="2020-08" db="EMBL/GenBank/DDBJ databases">
        <title>Genomic Encyclopedia of Type Strains, Phase IV (KMG-IV): sequencing the most valuable type-strain genomes for metagenomic binning, comparative biology and taxonomic classification.</title>
        <authorList>
            <person name="Goeker M."/>
        </authorList>
    </citation>
    <scope>NUCLEOTIDE SEQUENCE [LARGE SCALE GENOMIC DNA]</scope>
    <source>
        <strain evidence="3 4">DSM 26189</strain>
    </source>
</reference>
<name>A0A7W6FPR9_9SPHN</name>
<organism evidence="3 4">
    <name type="scientific">Sphingobium jiangsuense</name>
    <dbReference type="NCBI Taxonomy" id="870476"/>
    <lineage>
        <taxon>Bacteria</taxon>
        <taxon>Pseudomonadati</taxon>
        <taxon>Pseudomonadota</taxon>
        <taxon>Alphaproteobacteria</taxon>
        <taxon>Sphingomonadales</taxon>
        <taxon>Sphingomonadaceae</taxon>
        <taxon>Sphingobium</taxon>
    </lineage>
</organism>
<evidence type="ECO:0000256" key="2">
    <source>
        <dbReference type="SAM" id="Phobius"/>
    </source>
</evidence>
<keyword evidence="2" id="KW-0472">Membrane</keyword>
<keyword evidence="2" id="KW-1133">Transmembrane helix</keyword>
<gene>
    <name evidence="3" type="ORF">GGR43_001888</name>
</gene>
<feature type="region of interest" description="Disordered" evidence="1">
    <location>
        <begin position="303"/>
        <end position="345"/>
    </location>
</feature>
<evidence type="ECO:0000313" key="3">
    <source>
        <dbReference type="EMBL" id="MBB3926173.1"/>
    </source>
</evidence>
<feature type="region of interest" description="Disordered" evidence="1">
    <location>
        <begin position="1"/>
        <end position="32"/>
    </location>
</feature>
<feature type="compositionally biased region" description="Pro residues" evidence="1">
    <location>
        <begin position="335"/>
        <end position="345"/>
    </location>
</feature>
<dbReference type="EMBL" id="JACIDT010000005">
    <property type="protein sequence ID" value="MBB3926173.1"/>
    <property type="molecule type" value="Genomic_DNA"/>
</dbReference>
<dbReference type="AlphaFoldDB" id="A0A7W6FPR9"/>
<protein>
    <submittedName>
        <fullName evidence="3">Uncharacterized protein</fullName>
    </submittedName>
</protein>
<dbReference type="Proteomes" id="UP000571950">
    <property type="component" value="Unassembled WGS sequence"/>
</dbReference>
<proteinExistence type="predicted"/>
<sequence length="345" mass="36268">MSSDIPGQAGPFADEAHTAPAPPPPPGPIAYHPPRPARAGWLLPVLVLLAFGGGIGATLWGLPKLEGWWNRDKGSEQAAIDNGSQALLDGRVSNRVPAAATLPPDVNPLSVAALEARLAAVSTRLDGISVQANAAGADAARAEGLLIAFATRRALDRGAPLGYLEGELRLRFGDSQPRAVATIINAAHAPVTIADLQAELEEVAPALLGKSGGKTDWWAATRRELANLIIIRKADAPSPVPQQVIARTRLMISSERVNSALREIERLPDHEKADSWIQMARKYNEARRALDVIEAAAILEPRSVPSSARAGSMQVAPPPPVNPDEEESGASLTPEPAPTPAPAAR</sequence>